<dbReference type="Proteomes" id="UP001283361">
    <property type="component" value="Unassembled WGS sequence"/>
</dbReference>
<protein>
    <submittedName>
        <fullName evidence="1">Uncharacterized protein</fullName>
    </submittedName>
</protein>
<dbReference type="EMBL" id="JAWDGP010004226">
    <property type="protein sequence ID" value="KAK3766464.1"/>
    <property type="molecule type" value="Genomic_DNA"/>
</dbReference>
<name>A0AAE0ZBR2_9GAST</name>
<comment type="caution">
    <text evidence="1">The sequence shown here is derived from an EMBL/GenBank/DDBJ whole genome shotgun (WGS) entry which is preliminary data.</text>
</comment>
<evidence type="ECO:0000313" key="1">
    <source>
        <dbReference type="EMBL" id="KAK3766464.1"/>
    </source>
</evidence>
<gene>
    <name evidence="1" type="ORF">RRG08_057495</name>
</gene>
<reference evidence="1" key="1">
    <citation type="journal article" date="2023" name="G3 (Bethesda)">
        <title>A reference genome for the long-term kleptoplast-retaining sea slug Elysia crispata morphotype clarki.</title>
        <authorList>
            <person name="Eastman K.E."/>
            <person name="Pendleton A.L."/>
            <person name="Shaikh M.A."/>
            <person name="Suttiyut T."/>
            <person name="Ogas R."/>
            <person name="Tomko P."/>
            <person name="Gavelis G."/>
            <person name="Widhalm J.R."/>
            <person name="Wisecaver J.H."/>
        </authorList>
    </citation>
    <scope>NUCLEOTIDE SEQUENCE</scope>
    <source>
        <strain evidence="1">ECLA1</strain>
    </source>
</reference>
<accession>A0AAE0ZBR2</accession>
<sequence>GGEPARLTLSEWKEAEDGAWVDSELTEKITNPFEKNLLRGAMLAYMTGKAAPSPFSRLTFSSFLLPCVAAVEIFLLWPSRSSSVF</sequence>
<keyword evidence="2" id="KW-1185">Reference proteome</keyword>
<proteinExistence type="predicted"/>
<feature type="non-terminal residue" evidence="1">
    <location>
        <position position="1"/>
    </location>
</feature>
<organism evidence="1 2">
    <name type="scientific">Elysia crispata</name>
    <name type="common">lettuce slug</name>
    <dbReference type="NCBI Taxonomy" id="231223"/>
    <lineage>
        <taxon>Eukaryota</taxon>
        <taxon>Metazoa</taxon>
        <taxon>Spiralia</taxon>
        <taxon>Lophotrochozoa</taxon>
        <taxon>Mollusca</taxon>
        <taxon>Gastropoda</taxon>
        <taxon>Heterobranchia</taxon>
        <taxon>Euthyneura</taxon>
        <taxon>Panpulmonata</taxon>
        <taxon>Sacoglossa</taxon>
        <taxon>Placobranchoidea</taxon>
        <taxon>Plakobranchidae</taxon>
        <taxon>Elysia</taxon>
    </lineage>
</organism>
<evidence type="ECO:0000313" key="2">
    <source>
        <dbReference type="Proteomes" id="UP001283361"/>
    </source>
</evidence>
<dbReference type="AlphaFoldDB" id="A0AAE0ZBR2"/>